<sequence length="199" mass="22122">MSKNLPYQLRVVRRQPSKRAPLHLLLPYLRPHHRRAPRLRRAARPKPVLRPIPHIRRGQIRLFRHISTLFLGPPGPSLPPHPLANGPYLGIHRAPQCLDPGLVSEPQPGRLTQVRKVEPRVLPPELVSGSIVRVGCSLGRVVGPEPDSHPILGKSDLSNPLAPVALADPTVELPLVRAEMGWPEKARMLGWSADEFVLV</sequence>
<dbReference type="Proteomes" id="UP000325081">
    <property type="component" value="Unassembled WGS sequence"/>
</dbReference>
<reference evidence="2" key="1">
    <citation type="journal article" date="2019" name="Curr. Biol.">
        <title>Genome Sequence of Striga asiatica Provides Insight into the Evolution of Plant Parasitism.</title>
        <authorList>
            <person name="Yoshida S."/>
            <person name="Kim S."/>
            <person name="Wafula E.K."/>
            <person name="Tanskanen J."/>
            <person name="Kim Y.M."/>
            <person name="Honaas L."/>
            <person name="Yang Z."/>
            <person name="Spallek T."/>
            <person name="Conn C.E."/>
            <person name="Ichihashi Y."/>
            <person name="Cheong K."/>
            <person name="Cui S."/>
            <person name="Der J.P."/>
            <person name="Gundlach H."/>
            <person name="Jiao Y."/>
            <person name="Hori C."/>
            <person name="Ishida J.K."/>
            <person name="Kasahara H."/>
            <person name="Kiba T."/>
            <person name="Kim M.S."/>
            <person name="Koo N."/>
            <person name="Laohavisit A."/>
            <person name="Lee Y.H."/>
            <person name="Lumba S."/>
            <person name="McCourt P."/>
            <person name="Mortimer J.C."/>
            <person name="Mutuku J.M."/>
            <person name="Nomura T."/>
            <person name="Sasaki-Sekimoto Y."/>
            <person name="Seto Y."/>
            <person name="Wang Y."/>
            <person name="Wakatake T."/>
            <person name="Sakakibara H."/>
            <person name="Demura T."/>
            <person name="Yamaguchi S."/>
            <person name="Yoneyama K."/>
            <person name="Manabe R.I."/>
            <person name="Nelson D.C."/>
            <person name="Schulman A.H."/>
            <person name="Timko M.P."/>
            <person name="dePamphilis C.W."/>
            <person name="Choi D."/>
            <person name="Shirasu K."/>
        </authorList>
    </citation>
    <scope>NUCLEOTIDE SEQUENCE [LARGE SCALE GENOMIC DNA]</scope>
    <source>
        <strain evidence="2">cv. UVA1</strain>
    </source>
</reference>
<evidence type="ECO:0000313" key="1">
    <source>
        <dbReference type="EMBL" id="GER57551.1"/>
    </source>
</evidence>
<dbReference type="AlphaFoldDB" id="A0A5A7RK18"/>
<organism evidence="1 2">
    <name type="scientific">Striga asiatica</name>
    <name type="common">Asiatic witchweed</name>
    <name type="synonym">Buchnera asiatica</name>
    <dbReference type="NCBI Taxonomy" id="4170"/>
    <lineage>
        <taxon>Eukaryota</taxon>
        <taxon>Viridiplantae</taxon>
        <taxon>Streptophyta</taxon>
        <taxon>Embryophyta</taxon>
        <taxon>Tracheophyta</taxon>
        <taxon>Spermatophyta</taxon>
        <taxon>Magnoliopsida</taxon>
        <taxon>eudicotyledons</taxon>
        <taxon>Gunneridae</taxon>
        <taxon>Pentapetalae</taxon>
        <taxon>asterids</taxon>
        <taxon>lamiids</taxon>
        <taxon>Lamiales</taxon>
        <taxon>Orobanchaceae</taxon>
        <taxon>Buchnereae</taxon>
        <taxon>Striga</taxon>
    </lineage>
</organism>
<evidence type="ECO:0000313" key="2">
    <source>
        <dbReference type="Proteomes" id="UP000325081"/>
    </source>
</evidence>
<proteinExistence type="predicted"/>
<gene>
    <name evidence="1" type="ORF">STAS_35378</name>
</gene>
<protein>
    <submittedName>
        <fullName evidence="1">Replicase polyprotein 1ab</fullName>
    </submittedName>
</protein>
<accession>A0A5A7RK18</accession>
<keyword evidence="2" id="KW-1185">Reference proteome</keyword>
<dbReference type="EMBL" id="BKCP01013403">
    <property type="protein sequence ID" value="GER57551.1"/>
    <property type="molecule type" value="Genomic_DNA"/>
</dbReference>
<name>A0A5A7RK18_STRAF</name>
<comment type="caution">
    <text evidence="1">The sequence shown here is derived from an EMBL/GenBank/DDBJ whole genome shotgun (WGS) entry which is preliminary data.</text>
</comment>